<proteinExistence type="predicted"/>
<evidence type="ECO:0000256" key="1">
    <source>
        <dbReference type="ARBA" id="ARBA00022942"/>
    </source>
</evidence>
<dbReference type="InterPro" id="IPR054179">
    <property type="entry name" value="PSD13_N"/>
</dbReference>
<dbReference type="OrthoDB" id="1093at2759"/>
<keyword evidence="4" id="KW-1185">Reference proteome</keyword>
<dbReference type="GO" id="GO:0005634">
    <property type="term" value="C:nucleus"/>
    <property type="evidence" value="ECO:0007669"/>
    <property type="project" value="TreeGrafter"/>
</dbReference>
<evidence type="ECO:0000313" key="3">
    <source>
        <dbReference type="EMBL" id="KAG6017827.1"/>
    </source>
</evidence>
<dbReference type="AlphaFoldDB" id="A0A9P7T0Z4"/>
<sequence length="181" mass="20736">MATESIPDFLVEQRDRAAEELQPLILDFETYWERKLWHQLTEALVQFFSNPKSAPQRLAFYKTFILKFADKINQLKLVELALKAATQCKDDQDRLSFLSAVMKKVDNTHSQDAFVYASVAVARVKLSLNDLDEARRDLDTAEKIIDTFDSVETVVHAAFYDANASYYQACLLPARIGRSSY</sequence>
<name>A0A9P7T0Z4_9HYPO</name>
<dbReference type="EMBL" id="SRPW01000096">
    <property type="protein sequence ID" value="KAG6017827.1"/>
    <property type="molecule type" value="Genomic_DNA"/>
</dbReference>
<dbReference type="GO" id="GO:0005829">
    <property type="term" value="C:cytosol"/>
    <property type="evidence" value="ECO:0007669"/>
    <property type="project" value="TreeGrafter"/>
</dbReference>
<accession>A0A9P7T0Z4</accession>
<evidence type="ECO:0000259" key="2">
    <source>
        <dbReference type="Pfam" id="PF22037"/>
    </source>
</evidence>
<dbReference type="GO" id="GO:0006511">
    <property type="term" value="P:ubiquitin-dependent protein catabolic process"/>
    <property type="evidence" value="ECO:0007669"/>
    <property type="project" value="TreeGrafter"/>
</dbReference>
<evidence type="ECO:0000313" key="4">
    <source>
        <dbReference type="Proteomes" id="UP000748025"/>
    </source>
</evidence>
<gene>
    <name evidence="3" type="ORF">E4U43_008592</name>
</gene>
<protein>
    <recommendedName>
        <fullName evidence="2">PSD13 N-terminal domain-containing protein</fullName>
    </recommendedName>
</protein>
<comment type="caution">
    <text evidence="3">The sequence shown here is derived from an EMBL/GenBank/DDBJ whole genome shotgun (WGS) entry which is preliminary data.</text>
</comment>
<reference evidence="3" key="1">
    <citation type="journal article" date="2020" name="bioRxiv">
        <title>Whole genome comparisons of ergot fungi reveals the divergence and evolution of species within the genus Claviceps are the result of varying mechanisms driving genome evolution and host range expansion.</title>
        <authorList>
            <person name="Wyka S.A."/>
            <person name="Mondo S.J."/>
            <person name="Liu M."/>
            <person name="Dettman J."/>
            <person name="Nalam V."/>
            <person name="Broders K.D."/>
        </authorList>
    </citation>
    <scope>NUCLEOTIDE SEQUENCE</scope>
    <source>
        <strain evidence="3">CCC 602</strain>
    </source>
</reference>
<dbReference type="InterPro" id="IPR035298">
    <property type="entry name" value="PSMD13"/>
</dbReference>
<dbReference type="GO" id="GO:0005198">
    <property type="term" value="F:structural molecule activity"/>
    <property type="evidence" value="ECO:0007669"/>
    <property type="project" value="TreeGrafter"/>
</dbReference>
<dbReference type="GO" id="GO:0008541">
    <property type="term" value="C:proteasome regulatory particle, lid subcomplex"/>
    <property type="evidence" value="ECO:0007669"/>
    <property type="project" value="TreeGrafter"/>
</dbReference>
<dbReference type="PANTHER" id="PTHR10539">
    <property type="entry name" value="26S PROTEASOME NON-ATPASE REGULATORY SUBUNIT 13"/>
    <property type="match status" value="1"/>
</dbReference>
<dbReference type="Proteomes" id="UP000748025">
    <property type="component" value="Unassembled WGS sequence"/>
</dbReference>
<feature type="domain" description="PSD13 N-terminal" evidence="2">
    <location>
        <begin position="26"/>
        <end position="169"/>
    </location>
</feature>
<dbReference type="Pfam" id="PF22037">
    <property type="entry name" value="PSD13_N"/>
    <property type="match status" value="1"/>
</dbReference>
<organism evidence="3 4">
    <name type="scientific">Claviceps pusilla</name>
    <dbReference type="NCBI Taxonomy" id="123648"/>
    <lineage>
        <taxon>Eukaryota</taxon>
        <taxon>Fungi</taxon>
        <taxon>Dikarya</taxon>
        <taxon>Ascomycota</taxon>
        <taxon>Pezizomycotina</taxon>
        <taxon>Sordariomycetes</taxon>
        <taxon>Hypocreomycetidae</taxon>
        <taxon>Hypocreales</taxon>
        <taxon>Clavicipitaceae</taxon>
        <taxon>Claviceps</taxon>
    </lineage>
</organism>
<dbReference type="PANTHER" id="PTHR10539:SF0">
    <property type="entry name" value="26S PROTEASOME NON-ATPASE REGULATORY SUBUNIT 13"/>
    <property type="match status" value="1"/>
</dbReference>
<keyword evidence="1" id="KW-0647">Proteasome</keyword>